<dbReference type="PANTHER" id="PTHR11092:SF0">
    <property type="entry name" value="EPIMERASE FAMILY PROTEIN SDR39U1"/>
    <property type="match status" value="1"/>
</dbReference>
<dbReference type="RefSeq" id="XP_007513935.1">
    <property type="nucleotide sequence ID" value="XM_007513873.1"/>
</dbReference>
<dbReference type="SUPFAM" id="SSF51735">
    <property type="entry name" value="NAD(P)-binding Rossmann-fold domains"/>
    <property type="match status" value="1"/>
</dbReference>
<evidence type="ECO:0000313" key="5">
    <source>
        <dbReference type="Proteomes" id="UP000198341"/>
    </source>
</evidence>
<feature type="compositionally biased region" description="Basic residues" evidence="1">
    <location>
        <begin position="21"/>
        <end position="30"/>
    </location>
</feature>
<name>K8EBR1_9CHLO</name>
<dbReference type="eggNOG" id="KOG3019">
    <property type="taxonomic scope" value="Eukaryota"/>
</dbReference>
<dbReference type="Gene3D" id="3.40.50.720">
    <property type="entry name" value="NAD(P)-binding Rossmann-like Domain"/>
    <property type="match status" value="1"/>
</dbReference>
<evidence type="ECO:0000259" key="2">
    <source>
        <dbReference type="Pfam" id="PF01370"/>
    </source>
</evidence>
<organism evidence="4 5">
    <name type="scientific">Bathycoccus prasinos</name>
    <dbReference type="NCBI Taxonomy" id="41875"/>
    <lineage>
        <taxon>Eukaryota</taxon>
        <taxon>Viridiplantae</taxon>
        <taxon>Chlorophyta</taxon>
        <taxon>Mamiellophyceae</taxon>
        <taxon>Mamiellales</taxon>
        <taxon>Bathycoccaceae</taxon>
        <taxon>Bathycoccus</taxon>
    </lineage>
</organism>
<dbReference type="CDD" id="cd05242">
    <property type="entry name" value="SDR_a8"/>
    <property type="match status" value="1"/>
</dbReference>
<dbReference type="EMBL" id="FO082276">
    <property type="protein sequence ID" value="CCO15372.1"/>
    <property type="molecule type" value="Genomic_DNA"/>
</dbReference>
<feature type="domain" description="DUF1731" evidence="3">
    <location>
        <begin position="317"/>
        <end position="363"/>
    </location>
</feature>
<feature type="compositionally biased region" description="Low complexity" evidence="1">
    <location>
        <begin position="1"/>
        <end position="20"/>
    </location>
</feature>
<gene>
    <name evidence="4" type="ORF">Bathy03g03060</name>
</gene>
<dbReference type="InterPro" id="IPR036291">
    <property type="entry name" value="NAD(P)-bd_dom_sf"/>
</dbReference>
<protein>
    <submittedName>
        <fullName evidence="4">Cell division inhibitor</fullName>
    </submittedName>
</protein>
<accession>K8EBR1</accession>
<proteinExistence type="predicted"/>
<evidence type="ECO:0000313" key="4">
    <source>
        <dbReference type="EMBL" id="CCO15372.1"/>
    </source>
</evidence>
<feature type="region of interest" description="Disordered" evidence="1">
    <location>
        <begin position="1"/>
        <end position="30"/>
    </location>
</feature>
<evidence type="ECO:0000259" key="3">
    <source>
        <dbReference type="Pfam" id="PF08338"/>
    </source>
</evidence>
<evidence type="ECO:0000256" key="1">
    <source>
        <dbReference type="SAM" id="MobiDB-lite"/>
    </source>
</evidence>
<dbReference type="Pfam" id="PF08338">
    <property type="entry name" value="DUF1731"/>
    <property type="match status" value="1"/>
</dbReference>
<keyword evidence="5" id="KW-1185">Reference proteome</keyword>
<feature type="domain" description="NAD-dependent epimerase/dehydratase" evidence="2">
    <location>
        <begin position="60"/>
        <end position="281"/>
    </location>
</feature>
<dbReference type="GeneID" id="19016843"/>
<dbReference type="InterPro" id="IPR013549">
    <property type="entry name" value="DUF1731"/>
</dbReference>
<dbReference type="Pfam" id="PF01370">
    <property type="entry name" value="Epimerase"/>
    <property type="match status" value="1"/>
</dbReference>
<sequence>MSSPSFSSSFVDSSSSSSHVSSRRTRGTRRLKGGVLVASFSDAKAKDDKEEESENKMVVSITGATGFVGTKLVESLLKDGHEVRVLTRSIKQAKKKLKPETLPKGTLLLIEPTKWPLGIKGSTHVVNLAGEPISTRWDENVKKEIMNSRVKATEAVVSAIANVKEESKRPKVLVTASAIGYYGTSDEETFDESSNSGKDYLSSVCRAWEKAAKKAEEMTNGETRVVFVRLGIVLDRDGGALGKMLPTFQLFMGGPIGDGGQWFSWIHRKDAVKIIRESLVNEELKGAINATAPFPVKMRDLTNSLGKELGRPSWMPVPDFALQALLGEGSSLVLQGQKVLPKELLREGYRFEYETITDALNEIVNE</sequence>
<dbReference type="AlphaFoldDB" id="K8EBR1"/>
<dbReference type="OrthoDB" id="276721at2759"/>
<dbReference type="InterPro" id="IPR010099">
    <property type="entry name" value="SDR39U1"/>
</dbReference>
<dbReference type="PANTHER" id="PTHR11092">
    <property type="entry name" value="SUGAR NUCLEOTIDE EPIMERASE RELATED"/>
    <property type="match status" value="1"/>
</dbReference>
<dbReference type="InterPro" id="IPR001509">
    <property type="entry name" value="Epimerase_deHydtase"/>
</dbReference>
<dbReference type="KEGG" id="bpg:Bathy03g03060"/>
<dbReference type="NCBIfam" id="TIGR01777">
    <property type="entry name" value="yfcH"/>
    <property type="match status" value="1"/>
</dbReference>
<dbReference type="Proteomes" id="UP000198341">
    <property type="component" value="Chromosome 3"/>
</dbReference>
<reference evidence="4 5" key="1">
    <citation type="submission" date="2011-10" db="EMBL/GenBank/DDBJ databases">
        <authorList>
            <person name="Genoscope - CEA"/>
        </authorList>
    </citation>
    <scope>NUCLEOTIDE SEQUENCE [LARGE SCALE GENOMIC DNA]</scope>
    <source>
        <strain evidence="4 5">RCC 1105</strain>
    </source>
</reference>